<dbReference type="EMBL" id="JACAPU010000014">
    <property type="protein sequence ID" value="NWB47300.1"/>
    <property type="molecule type" value="Genomic_DNA"/>
</dbReference>
<evidence type="ECO:0000313" key="2">
    <source>
        <dbReference type="Proteomes" id="UP000582981"/>
    </source>
</evidence>
<sequence length="86" mass="9440">MGFTEEAPMSKWAVTFVDDHGVQDTEHFECASQPDLEQAARLIRAKLLPVPAALDLNDLEGRAPDPTVKSLKDQNSIQILSITPLP</sequence>
<name>A0A7Y7WDA6_9PSED</name>
<dbReference type="AlphaFoldDB" id="A0A7Y7WDA6"/>
<comment type="caution">
    <text evidence="1">The sequence shown here is derived from an EMBL/GenBank/DDBJ whole genome shotgun (WGS) entry which is preliminary data.</text>
</comment>
<accession>A0A7Y7WDA6</accession>
<gene>
    <name evidence="1" type="ORF">HX829_12440</name>
</gene>
<evidence type="ECO:0000313" key="1">
    <source>
        <dbReference type="EMBL" id="NWB47300.1"/>
    </source>
</evidence>
<reference evidence="1 2" key="1">
    <citation type="submission" date="2020-04" db="EMBL/GenBank/DDBJ databases">
        <title>Molecular characterization of pseudomonads from Agaricus bisporus reveal novel blotch 2 pathogens in Western Europe.</title>
        <authorList>
            <person name="Taparia T."/>
            <person name="Krijger M."/>
            <person name="Haynes E."/>
            <person name="Elpinstone J.G."/>
            <person name="Noble R."/>
            <person name="Van Der Wolf J."/>
        </authorList>
    </citation>
    <scope>NUCLEOTIDE SEQUENCE [LARGE SCALE GENOMIC DNA]</scope>
    <source>
        <strain evidence="1 2">F1001</strain>
    </source>
</reference>
<organism evidence="1 2">
    <name type="scientific">Pseudomonas gingeri</name>
    <dbReference type="NCBI Taxonomy" id="117681"/>
    <lineage>
        <taxon>Bacteria</taxon>
        <taxon>Pseudomonadati</taxon>
        <taxon>Pseudomonadota</taxon>
        <taxon>Gammaproteobacteria</taxon>
        <taxon>Pseudomonadales</taxon>
        <taxon>Pseudomonadaceae</taxon>
        <taxon>Pseudomonas</taxon>
    </lineage>
</organism>
<proteinExistence type="predicted"/>
<protein>
    <submittedName>
        <fullName evidence="1">Uncharacterized protein</fullName>
    </submittedName>
</protein>
<dbReference type="Proteomes" id="UP000582981">
    <property type="component" value="Unassembled WGS sequence"/>
</dbReference>